<accession>A0A4V1AZN1</accession>
<feature type="domain" description="Potassium channel" evidence="2">
    <location>
        <begin position="194"/>
        <end position="242"/>
    </location>
</feature>
<feature type="transmembrane region" description="Helical" evidence="1">
    <location>
        <begin position="144"/>
        <end position="168"/>
    </location>
</feature>
<dbReference type="EMBL" id="CP038149">
    <property type="protein sequence ID" value="QBQ99852.1"/>
    <property type="molecule type" value="Genomic_DNA"/>
</dbReference>
<dbReference type="Gene3D" id="1.10.287.70">
    <property type="match status" value="1"/>
</dbReference>
<sequence>MRCNVRCVWSADKCMKNSINIVGDAISQLHESRRDAAMVALLVTQAITVYGLIPATASQSNVPVGLVGVLPLLFSALVVLITRTEWTFAIGSIAFALSVAIIVLDCFQQYPLALLGADVLAIATFLLLTVAIFATVFAPGRFSVYRALGAIVIYLNIGLLFTLVFRLITLLSVSAFSGLPQVSDHSGFRATLEYFSFSTLTSVGFGDILPVSPMARGLTILEASVGHLYPATVLARIVSMAMQARGEHHENEAGETKNKLFAE</sequence>
<keyword evidence="3" id="KW-0407">Ion channel</keyword>
<feature type="transmembrane region" description="Helical" evidence="1">
    <location>
        <begin position="88"/>
        <end position="107"/>
    </location>
</feature>
<dbReference type="KEGG" id="ppai:E1956_22240"/>
<dbReference type="SUPFAM" id="SSF81324">
    <property type="entry name" value="Voltage-gated potassium channels"/>
    <property type="match status" value="1"/>
</dbReference>
<dbReference type="OrthoDB" id="9799090at2"/>
<feature type="transmembrane region" description="Helical" evidence="1">
    <location>
        <begin position="36"/>
        <end position="55"/>
    </location>
</feature>
<evidence type="ECO:0000313" key="3">
    <source>
        <dbReference type="EMBL" id="QBQ99852.1"/>
    </source>
</evidence>
<feature type="transmembrane region" description="Helical" evidence="1">
    <location>
        <begin position="62"/>
        <end position="82"/>
    </location>
</feature>
<dbReference type="GO" id="GO:0034220">
    <property type="term" value="P:monoatomic ion transmembrane transport"/>
    <property type="evidence" value="ECO:0007669"/>
    <property type="project" value="UniProtKB-KW"/>
</dbReference>
<dbReference type="Proteomes" id="UP000295727">
    <property type="component" value="Chromosome 2"/>
</dbReference>
<proteinExistence type="predicted"/>
<organism evidence="3 4">
    <name type="scientific">Paraburkholderia pallida</name>
    <dbReference type="NCBI Taxonomy" id="2547399"/>
    <lineage>
        <taxon>Bacteria</taxon>
        <taxon>Pseudomonadati</taxon>
        <taxon>Pseudomonadota</taxon>
        <taxon>Betaproteobacteria</taxon>
        <taxon>Burkholderiales</taxon>
        <taxon>Burkholderiaceae</taxon>
        <taxon>Paraburkholderia</taxon>
    </lineage>
</organism>
<evidence type="ECO:0000259" key="2">
    <source>
        <dbReference type="Pfam" id="PF07885"/>
    </source>
</evidence>
<gene>
    <name evidence="3" type="ORF">E1956_22240</name>
</gene>
<evidence type="ECO:0000256" key="1">
    <source>
        <dbReference type="SAM" id="Phobius"/>
    </source>
</evidence>
<keyword evidence="3" id="KW-0406">Ion transport</keyword>
<feature type="transmembrane region" description="Helical" evidence="1">
    <location>
        <begin position="119"/>
        <end position="138"/>
    </location>
</feature>
<keyword evidence="1" id="KW-0472">Membrane</keyword>
<keyword evidence="1" id="KW-0812">Transmembrane</keyword>
<name>A0A4V1AZN1_9BURK</name>
<reference evidence="3 4" key="1">
    <citation type="submission" date="2019-03" db="EMBL/GenBank/DDBJ databases">
        <title>Paraburkholderia sp. 7MH5, isolated from subtropical forest soil.</title>
        <authorList>
            <person name="Gao Z.-H."/>
            <person name="Qiu L.-H."/>
        </authorList>
    </citation>
    <scope>NUCLEOTIDE SEQUENCE [LARGE SCALE GENOMIC DNA]</scope>
    <source>
        <strain evidence="3 4">7MH5</strain>
    </source>
</reference>
<dbReference type="AlphaFoldDB" id="A0A4V1AZN1"/>
<protein>
    <submittedName>
        <fullName evidence="3">Two pore domain potassium channel family protein</fullName>
    </submittedName>
</protein>
<keyword evidence="3" id="KW-0813">Transport</keyword>
<keyword evidence="4" id="KW-1185">Reference proteome</keyword>
<evidence type="ECO:0000313" key="4">
    <source>
        <dbReference type="Proteomes" id="UP000295727"/>
    </source>
</evidence>
<dbReference type="InterPro" id="IPR013099">
    <property type="entry name" value="K_chnl_dom"/>
</dbReference>
<keyword evidence="1" id="KW-1133">Transmembrane helix</keyword>
<dbReference type="Pfam" id="PF07885">
    <property type="entry name" value="Ion_trans_2"/>
    <property type="match status" value="1"/>
</dbReference>